<evidence type="ECO:0000313" key="1">
    <source>
        <dbReference type="EMBL" id="GAA3570367.1"/>
    </source>
</evidence>
<sequence length="133" mass="14819">MTLRVVPVGDVQWHPNDSRGLLTSRADGPVELSLAPHFDDLDRRSIRLIWRTAVASKFSAINDEGLWAHPLYTFGLDRLLWLGVVDGSDWQVGEGLDSGRRLRHFIAPLKECVIEVLAEDVEVLRGGSFGDAE</sequence>
<comment type="caution">
    <text evidence="1">The sequence shown here is derived from an EMBL/GenBank/DDBJ whole genome shotgun (WGS) entry which is preliminary data.</text>
</comment>
<protein>
    <submittedName>
        <fullName evidence="1">Uncharacterized protein</fullName>
    </submittedName>
</protein>
<reference evidence="2" key="1">
    <citation type="journal article" date="2019" name="Int. J. Syst. Evol. Microbiol.">
        <title>The Global Catalogue of Microorganisms (GCM) 10K type strain sequencing project: providing services to taxonomists for standard genome sequencing and annotation.</title>
        <authorList>
            <consortium name="The Broad Institute Genomics Platform"/>
            <consortium name="The Broad Institute Genome Sequencing Center for Infectious Disease"/>
            <person name="Wu L."/>
            <person name="Ma J."/>
        </authorList>
    </citation>
    <scope>NUCLEOTIDE SEQUENCE [LARGE SCALE GENOMIC DNA]</scope>
    <source>
        <strain evidence="2">JCM 16540</strain>
    </source>
</reference>
<evidence type="ECO:0000313" key="2">
    <source>
        <dbReference type="Proteomes" id="UP001500767"/>
    </source>
</evidence>
<proteinExistence type="predicted"/>
<organism evidence="1 2">
    <name type="scientific">Microlunatus spumicola</name>
    <dbReference type="NCBI Taxonomy" id="81499"/>
    <lineage>
        <taxon>Bacteria</taxon>
        <taxon>Bacillati</taxon>
        <taxon>Actinomycetota</taxon>
        <taxon>Actinomycetes</taxon>
        <taxon>Propionibacteriales</taxon>
        <taxon>Propionibacteriaceae</taxon>
        <taxon>Microlunatus</taxon>
    </lineage>
</organism>
<keyword evidence="2" id="KW-1185">Reference proteome</keyword>
<gene>
    <name evidence="1" type="ORF">GCM10022197_28470</name>
</gene>
<dbReference type="RefSeq" id="WP_204913297.1">
    <property type="nucleotide sequence ID" value="NZ_BAAAYR010000004.1"/>
</dbReference>
<name>A0ABP6XTL5_9ACTN</name>
<dbReference type="EMBL" id="BAAAYR010000004">
    <property type="protein sequence ID" value="GAA3570367.1"/>
    <property type="molecule type" value="Genomic_DNA"/>
</dbReference>
<dbReference type="Proteomes" id="UP001500767">
    <property type="component" value="Unassembled WGS sequence"/>
</dbReference>
<accession>A0ABP6XTL5</accession>